<evidence type="ECO:0000256" key="1">
    <source>
        <dbReference type="SAM" id="MobiDB-lite"/>
    </source>
</evidence>
<evidence type="ECO:0000313" key="3">
    <source>
        <dbReference type="Proteomes" id="UP000594364"/>
    </source>
</evidence>
<feature type="region of interest" description="Disordered" evidence="1">
    <location>
        <begin position="191"/>
        <end position="215"/>
    </location>
</feature>
<sequence length="215" mass="25027">MVCTKTMHLFSDASMPDKHKIEPQSRNPRSRYSEQTEINVSGIFNKWRRYCADMKVGEWKVTLENLERGTTQDFPLYTCERYEITSWGSGHEYIRQFQQLYTTINGQYMDRNDTKEVYKYYRSVLIPRFGHRAPNIDGKPVLNVDNLRVILTFTIRYDTSIFPGERPRINLAGCYRLLCYTGARPAELVDGERQKPKDGPIQELFGQSAVQSSSS</sequence>
<name>A0A7S9KJE0_EPIFF</name>
<gene>
    <name evidence="2" type="ORF">C2857_000040</name>
</gene>
<dbReference type="AlphaFoldDB" id="A0A7S9KJE0"/>
<evidence type="ECO:0000313" key="2">
    <source>
        <dbReference type="EMBL" id="QPG93462.1"/>
    </source>
</evidence>
<keyword evidence="3" id="KW-1185">Reference proteome</keyword>
<dbReference type="PANTHER" id="PTHR37535:SF4">
    <property type="entry name" value="FLUG DOMAIN-CONTAINING PROTEIN"/>
    <property type="match status" value="1"/>
</dbReference>
<dbReference type="OrthoDB" id="4951796at2759"/>
<feature type="compositionally biased region" description="Basic and acidic residues" evidence="1">
    <location>
        <begin position="191"/>
        <end position="200"/>
    </location>
</feature>
<reference evidence="2 3" key="1">
    <citation type="journal article" date="2018" name="PLoS Genet.">
        <title>Repeat elements organise 3D genome structure and mediate transcription in the filamentous fungus Epichloe festucae.</title>
        <authorList>
            <person name="Winter D.J."/>
            <person name="Ganley A.R.D."/>
            <person name="Young C.A."/>
            <person name="Liachko I."/>
            <person name="Schardl C.L."/>
            <person name="Dupont P.Y."/>
            <person name="Berry D."/>
            <person name="Ram A."/>
            <person name="Scott B."/>
            <person name="Cox M.P."/>
        </authorList>
    </citation>
    <scope>NUCLEOTIDE SEQUENCE [LARGE SCALE GENOMIC DNA]</scope>
    <source>
        <strain evidence="2 3">Fl1</strain>
    </source>
</reference>
<dbReference type="EMBL" id="CP031385">
    <property type="protein sequence ID" value="QPG93462.1"/>
    <property type="molecule type" value="Genomic_DNA"/>
</dbReference>
<dbReference type="Proteomes" id="UP000594364">
    <property type="component" value="Chromosome 1"/>
</dbReference>
<dbReference type="PANTHER" id="PTHR37535">
    <property type="entry name" value="FLUG DOMAIN PROTEIN"/>
    <property type="match status" value="1"/>
</dbReference>
<protein>
    <submittedName>
        <fullName evidence="2">Uncharacterized protein</fullName>
    </submittedName>
</protein>
<proteinExistence type="predicted"/>
<organism evidence="2 3">
    <name type="scientific">Epichloe festucae (strain Fl1)</name>
    <dbReference type="NCBI Taxonomy" id="877507"/>
    <lineage>
        <taxon>Eukaryota</taxon>
        <taxon>Fungi</taxon>
        <taxon>Dikarya</taxon>
        <taxon>Ascomycota</taxon>
        <taxon>Pezizomycotina</taxon>
        <taxon>Sordariomycetes</taxon>
        <taxon>Hypocreomycetidae</taxon>
        <taxon>Hypocreales</taxon>
        <taxon>Clavicipitaceae</taxon>
        <taxon>Epichloe</taxon>
    </lineage>
</organism>
<accession>A0A7S9KJE0</accession>